<dbReference type="AlphaFoldDB" id="A0AAF5D5K8"/>
<dbReference type="InterPro" id="IPR035979">
    <property type="entry name" value="RBD_domain_sf"/>
</dbReference>
<evidence type="ECO:0000313" key="1">
    <source>
        <dbReference type="Proteomes" id="UP000035681"/>
    </source>
</evidence>
<sequence>MSYQSNYFTQLAIRNICKNVSVKDIADLFRNYNYRKFSFEYDNNGRFTGCVVIHCTNYVAEQIKRDFAGCCIDGKLLSFEIIHSPTGIHPKFIKAVETIFKHSNIDKPITKTIKKRSTNNNNSKRFKIRRDKKSKISKHQLDLELEEYFKRAK</sequence>
<dbReference type="WBParaSite" id="TCONS_00007093.p1">
    <property type="protein sequence ID" value="TCONS_00007093.p1"/>
    <property type="gene ID" value="XLOC_005164"/>
</dbReference>
<protein>
    <submittedName>
        <fullName evidence="2">Chromatin target of PRMT1 protein C-terminal domain-containing protein</fullName>
    </submittedName>
</protein>
<evidence type="ECO:0000313" key="2">
    <source>
        <dbReference type="WBParaSite" id="TCONS_00007093.p1"/>
    </source>
</evidence>
<dbReference type="GO" id="GO:0003676">
    <property type="term" value="F:nucleic acid binding"/>
    <property type="evidence" value="ECO:0007669"/>
    <property type="project" value="InterPro"/>
</dbReference>
<name>A0AAF5D5K8_STRER</name>
<dbReference type="SUPFAM" id="SSF54928">
    <property type="entry name" value="RNA-binding domain, RBD"/>
    <property type="match status" value="1"/>
</dbReference>
<organism evidence="1 2">
    <name type="scientific">Strongyloides stercoralis</name>
    <name type="common">Threadworm</name>
    <dbReference type="NCBI Taxonomy" id="6248"/>
    <lineage>
        <taxon>Eukaryota</taxon>
        <taxon>Metazoa</taxon>
        <taxon>Ecdysozoa</taxon>
        <taxon>Nematoda</taxon>
        <taxon>Chromadorea</taxon>
        <taxon>Rhabditida</taxon>
        <taxon>Tylenchina</taxon>
        <taxon>Panagrolaimomorpha</taxon>
        <taxon>Strongyloidoidea</taxon>
        <taxon>Strongyloididae</taxon>
        <taxon>Strongyloides</taxon>
    </lineage>
</organism>
<accession>A0AAF5D5K8</accession>
<keyword evidence="1" id="KW-1185">Reference proteome</keyword>
<dbReference type="Proteomes" id="UP000035681">
    <property type="component" value="Unplaced"/>
</dbReference>
<proteinExistence type="predicted"/>
<reference evidence="2" key="1">
    <citation type="submission" date="2024-02" db="UniProtKB">
        <authorList>
            <consortium name="WormBaseParasite"/>
        </authorList>
    </citation>
    <scope>IDENTIFICATION</scope>
</reference>